<gene>
    <name evidence="2" type="ORF">AVEN_106850_1</name>
</gene>
<keyword evidence="3" id="KW-1185">Reference proteome</keyword>
<dbReference type="EMBL" id="BGPR01024472">
    <property type="protein sequence ID" value="GBN92596.1"/>
    <property type="molecule type" value="Genomic_DNA"/>
</dbReference>
<evidence type="ECO:0000313" key="2">
    <source>
        <dbReference type="EMBL" id="GBN92596.1"/>
    </source>
</evidence>
<accession>A0A4Y2SZ99</accession>
<evidence type="ECO:0000256" key="1">
    <source>
        <dbReference type="SAM" id="SignalP"/>
    </source>
</evidence>
<dbReference type="AlphaFoldDB" id="A0A4Y2SZ99"/>
<protein>
    <submittedName>
        <fullName evidence="2">Uncharacterized protein</fullName>
    </submittedName>
</protein>
<keyword evidence="1" id="KW-0732">Signal</keyword>
<name>A0A4Y2SZ99_ARAVE</name>
<feature type="chain" id="PRO_5021272971" evidence="1">
    <location>
        <begin position="25"/>
        <end position="115"/>
    </location>
</feature>
<sequence length="115" mass="12992">MPKIWSRVWRQIPLALPWIDVAACQKYGDYFRKYCAPLTPASLLSPLPQSGNRWRRVSFDVYRLTSLLQPFKKNPGSRNGILPKQIQLTQTSGGAKLQPAGTPKKAPILFARSLK</sequence>
<feature type="signal peptide" evidence="1">
    <location>
        <begin position="1"/>
        <end position="24"/>
    </location>
</feature>
<organism evidence="2 3">
    <name type="scientific">Araneus ventricosus</name>
    <name type="common">Orbweaver spider</name>
    <name type="synonym">Epeira ventricosa</name>
    <dbReference type="NCBI Taxonomy" id="182803"/>
    <lineage>
        <taxon>Eukaryota</taxon>
        <taxon>Metazoa</taxon>
        <taxon>Ecdysozoa</taxon>
        <taxon>Arthropoda</taxon>
        <taxon>Chelicerata</taxon>
        <taxon>Arachnida</taxon>
        <taxon>Araneae</taxon>
        <taxon>Araneomorphae</taxon>
        <taxon>Entelegynae</taxon>
        <taxon>Araneoidea</taxon>
        <taxon>Araneidae</taxon>
        <taxon>Araneus</taxon>
    </lineage>
</organism>
<reference evidence="2 3" key="1">
    <citation type="journal article" date="2019" name="Sci. Rep.">
        <title>Orb-weaving spider Araneus ventricosus genome elucidates the spidroin gene catalogue.</title>
        <authorList>
            <person name="Kono N."/>
            <person name="Nakamura H."/>
            <person name="Ohtoshi R."/>
            <person name="Moran D.A.P."/>
            <person name="Shinohara A."/>
            <person name="Yoshida Y."/>
            <person name="Fujiwara M."/>
            <person name="Mori M."/>
            <person name="Tomita M."/>
            <person name="Arakawa K."/>
        </authorList>
    </citation>
    <scope>NUCLEOTIDE SEQUENCE [LARGE SCALE GENOMIC DNA]</scope>
</reference>
<dbReference type="Proteomes" id="UP000499080">
    <property type="component" value="Unassembled WGS sequence"/>
</dbReference>
<evidence type="ECO:0000313" key="3">
    <source>
        <dbReference type="Proteomes" id="UP000499080"/>
    </source>
</evidence>
<proteinExistence type="predicted"/>
<comment type="caution">
    <text evidence="2">The sequence shown here is derived from an EMBL/GenBank/DDBJ whole genome shotgun (WGS) entry which is preliminary data.</text>
</comment>